<dbReference type="PANTHER" id="PTHR22916">
    <property type="entry name" value="GLYCOSYLTRANSFERASE"/>
    <property type="match status" value="1"/>
</dbReference>
<dbReference type="GO" id="GO:0016758">
    <property type="term" value="F:hexosyltransferase activity"/>
    <property type="evidence" value="ECO:0007669"/>
    <property type="project" value="UniProtKB-ARBA"/>
</dbReference>
<dbReference type="EMBL" id="LT607756">
    <property type="protein sequence ID" value="SCG86400.1"/>
    <property type="molecule type" value="Genomic_DNA"/>
</dbReference>
<name>A0A1D3L4K0_9EURY</name>
<dbReference type="Pfam" id="PF00535">
    <property type="entry name" value="Glycos_transf_2"/>
    <property type="match status" value="2"/>
</dbReference>
<feature type="domain" description="Glycosyltransferase 2-like" evidence="1">
    <location>
        <begin position="53"/>
        <end position="116"/>
    </location>
</feature>
<protein>
    <submittedName>
        <fullName evidence="2">Glycosyl transferase family 2</fullName>
    </submittedName>
</protein>
<dbReference type="InterPro" id="IPR029044">
    <property type="entry name" value="Nucleotide-diphossugar_trans"/>
</dbReference>
<dbReference type="PANTHER" id="PTHR22916:SF3">
    <property type="entry name" value="UDP-GLCNAC:BETAGAL BETA-1,3-N-ACETYLGLUCOSAMINYLTRANSFERASE-LIKE PROTEIN 1"/>
    <property type="match status" value="1"/>
</dbReference>
<evidence type="ECO:0000313" key="2">
    <source>
        <dbReference type="EMBL" id="SCG86400.1"/>
    </source>
</evidence>
<evidence type="ECO:0000259" key="1">
    <source>
        <dbReference type="Pfam" id="PF00535"/>
    </source>
</evidence>
<keyword evidence="3" id="KW-1185">Reference proteome</keyword>
<evidence type="ECO:0000313" key="3">
    <source>
        <dbReference type="Proteomes" id="UP000094707"/>
    </source>
</evidence>
<organism evidence="2 3">
    <name type="scientific">Methanobacterium congolense</name>
    <dbReference type="NCBI Taxonomy" id="118062"/>
    <lineage>
        <taxon>Archaea</taxon>
        <taxon>Methanobacteriati</taxon>
        <taxon>Methanobacteriota</taxon>
        <taxon>Methanomada group</taxon>
        <taxon>Methanobacteria</taxon>
        <taxon>Methanobacteriales</taxon>
        <taxon>Methanobacteriaceae</taxon>
        <taxon>Methanobacterium</taxon>
    </lineage>
</organism>
<sequence>MMSWDDVKFYSEMYARRIRYMYPIKNHLESRRNKKILEENRLKYKNTENPLVSVLIATYNRPELLTERAVPSVLRQTYQNFELIIIGDHCTNDTEERLKKFKDERIKFFNLPERGKYPEDPHKRWLVAGTAPANKAIELSSGEWLAPLDDDDEFSDDHIETLLKFATDNDYDMVYGKVRMETEPDKWDELGSYPLEGSCISHMAVLYSSRLKFMKYDINCWKYIEPVDLKMWRQMKEAGARIGFINRIVGNHYLEKNQEKE</sequence>
<dbReference type="SUPFAM" id="SSF53448">
    <property type="entry name" value="Nucleotide-diphospho-sugar transferases"/>
    <property type="match status" value="1"/>
</dbReference>
<dbReference type="STRING" id="118062.MCBB_1851"/>
<keyword evidence="2" id="KW-0808">Transferase</keyword>
<reference evidence="2 3" key="1">
    <citation type="submission" date="2016-08" db="EMBL/GenBank/DDBJ databases">
        <authorList>
            <person name="Seilhamer J.J."/>
        </authorList>
    </citation>
    <scope>NUCLEOTIDE SEQUENCE [LARGE SCALE GENOMIC DNA]</scope>
    <source>
        <strain evidence="2">Buetzberg</strain>
    </source>
</reference>
<dbReference type="KEGG" id="mcub:MCBB_1851"/>
<gene>
    <name evidence="2" type="ORF">MCBB_1851</name>
</gene>
<dbReference type="InterPro" id="IPR001173">
    <property type="entry name" value="Glyco_trans_2-like"/>
</dbReference>
<dbReference type="AlphaFoldDB" id="A0A1D3L4K0"/>
<proteinExistence type="predicted"/>
<dbReference type="Proteomes" id="UP000094707">
    <property type="component" value="Chromosome I"/>
</dbReference>
<feature type="domain" description="Glycosyltransferase 2-like" evidence="1">
    <location>
        <begin position="134"/>
        <end position="191"/>
    </location>
</feature>
<dbReference type="GeneID" id="30412689"/>
<dbReference type="Gene3D" id="3.90.550.10">
    <property type="entry name" value="Spore Coat Polysaccharide Biosynthesis Protein SpsA, Chain A"/>
    <property type="match status" value="1"/>
</dbReference>
<accession>A0A1D3L4K0</accession>
<dbReference type="OrthoDB" id="77484at2157"/>
<dbReference type="RefSeq" id="WP_071907467.1">
    <property type="nucleotide sequence ID" value="NZ_LT607756.1"/>
</dbReference>